<evidence type="ECO:0000313" key="2">
    <source>
        <dbReference type="Proteomes" id="UP000023541"/>
    </source>
</evidence>
<dbReference type="Gene3D" id="2.60.120.10">
    <property type="entry name" value="Jelly Rolls"/>
    <property type="match status" value="1"/>
</dbReference>
<protein>
    <submittedName>
        <fullName evidence="1">Cyclic nucleotide-binding protein</fullName>
    </submittedName>
</protein>
<comment type="caution">
    <text evidence="1">The sequence shown here is derived from an EMBL/GenBank/DDBJ whole genome shotgun (WGS) entry which is preliminary data.</text>
</comment>
<reference evidence="1 2" key="1">
    <citation type="submission" date="2014-04" db="EMBL/GenBank/DDBJ databases">
        <title>Aquimarina sp. 22II-S11-z7 Genome Sequencing.</title>
        <authorList>
            <person name="Lai Q."/>
        </authorList>
    </citation>
    <scope>NUCLEOTIDE SEQUENCE [LARGE SCALE GENOMIC DNA]</scope>
    <source>
        <strain evidence="1 2">22II-S11-z7</strain>
    </source>
</reference>
<dbReference type="eggNOG" id="COG0664">
    <property type="taxonomic scope" value="Bacteria"/>
</dbReference>
<evidence type="ECO:0000313" key="1">
    <source>
        <dbReference type="EMBL" id="EZH74175.1"/>
    </source>
</evidence>
<dbReference type="InterPro" id="IPR018490">
    <property type="entry name" value="cNMP-bd_dom_sf"/>
</dbReference>
<gene>
    <name evidence="1" type="ORF">ATO12_15000</name>
</gene>
<sequence length="191" mass="21899">MEKIISSIKSMYAVSDASIASLTSKMTKLHLPKKHVLIKSGVVDKNYYFIEKGLTRSYCIIDGEEATTWFSKEGELAFSMLSCYENKPGFEYVDLLEDSIIYAIPVHELNLLYKTNIEIANWSRIAHQKAFLDLELRHIALATQSAKERYDTFTKEKSDLFKRVKLGYIASFLGVTQVTLSRLRAKQHFLT</sequence>
<dbReference type="STRING" id="1317122.ATO12_15000"/>
<dbReference type="Proteomes" id="UP000023541">
    <property type="component" value="Unassembled WGS sequence"/>
</dbReference>
<dbReference type="EMBL" id="AQRA01000004">
    <property type="protein sequence ID" value="EZH74175.1"/>
    <property type="molecule type" value="Genomic_DNA"/>
</dbReference>
<keyword evidence="2" id="KW-1185">Reference proteome</keyword>
<dbReference type="AlphaFoldDB" id="A0A023BW34"/>
<name>A0A023BW34_9FLAO</name>
<dbReference type="InterPro" id="IPR014710">
    <property type="entry name" value="RmlC-like_jellyroll"/>
</dbReference>
<dbReference type="RefSeq" id="WP_034241736.1">
    <property type="nucleotide sequence ID" value="NZ_AQRA01000004.1"/>
</dbReference>
<dbReference type="SUPFAM" id="SSF51206">
    <property type="entry name" value="cAMP-binding domain-like"/>
    <property type="match status" value="1"/>
</dbReference>
<accession>A0A023BW34</accession>
<proteinExistence type="predicted"/>
<organism evidence="1 2">
    <name type="scientific">Aquimarina atlantica</name>
    <dbReference type="NCBI Taxonomy" id="1317122"/>
    <lineage>
        <taxon>Bacteria</taxon>
        <taxon>Pseudomonadati</taxon>
        <taxon>Bacteroidota</taxon>
        <taxon>Flavobacteriia</taxon>
        <taxon>Flavobacteriales</taxon>
        <taxon>Flavobacteriaceae</taxon>
        <taxon>Aquimarina</taxon>
    </lineage>
</organism>